<dbReference type="Gene3D" id="3.40.630.30">
    <property type="match status" value="1"/>
</dbReference>
<dbReference type="GeneID" id="19326718"/>
<reference evidence="4" key="1">
    <citation type="journal article" date="2013" name="Genome Announc.">
        <title>Draft genome sequence of the ascomycete Phaeoacremonium aleophilum strain UCR-PA7, a causal agent of the esca disease complex in grapevines.</title>
        <authorList>
            <person name="Blanco-Ulate B."/>
            <person name="Rolshausen P."/>
            <person name="Cantu D."/>
        </authorList>
    </citation>
    <scope>NUCLEOTIDE SEQUENCE [LARGE SCALE GENOMIC DNA]</scope>
    <source>
        <strain evidence="4">UCR-PA7</strain>
    </source>
</reference>
<dbReference type="EMBL" id="KB933218">
    <property type="protein sequence ID" value="EON98372.1"/>
    <property type="molecule type" value="Genomic_DNA"/>
</dbReference>
<feature type="region of interest" description="Disordered" evidence="1">
    <location>
        <begin position="238"/>
        <end position="259"/>
    </location>
</feature>
<keyword evidence="4" id="KW-1185">Reference proteome</keyword>
<dbReference type="InterPro" id="IPR016181">
    <property type="entry name" value="Acyl_CoA_acyltransferase"/>
</dbReference>
<dbReference type="Pfam" id="PF00583">
    <property type="entry name" value="Acetyltransf_1"/>
    <property type="match status" value="1"/>
</dbReference>
<evidence type="ECO:0000256" key="1">
    <source>
        <dbReference type="SAM" id="MobiDB-lite"/>
    </source>
</evidence>
<feature type="domain" description="N-acetyltransferase" evidence="2">
    <location>
        <begin position="72"/>
        <end position="186"/>
    </location>
</feature>
<dbReference type="OrthoDB" id="196847at2759"/>
<accession>R8BGM4</accession>
<evidence type="ECO:0000313" key="4">
    <source>
        <dbReference type="Proteomes" id="UP000014074"/>
    </source>
</evidence>
<dbReference type="HOGENOM" id="CLU_060131_0_0_1"/>
<dbReference type="InterPro" id="IPR000182">
    <property type="entry name" value="GNAT_dom"/>
</dbReference>
<dbReference type="InterPro" id="IPR052523">
    <property type="entry name" value="Trichothecene_AcTrans"/>
</dbReference>
<dbReference type="KEGG" id="tmn:UCRPA7_6097"/>
<dbReference type="AlphaFoldDB" id="R8BGM4"/>
<dbReference type="SUPFAM" id="SSF55729">
    <property type="entry name" value="Acyl-CoA N-acyltransferases (Nat)"/>
    <property type="match status" value="1"/>
</dbReference>
<gene>
    <name evidence="3" type="ORF">UCRPA7_6097</name>
</gene>
<proteinExistence type="predicted"/>
<dbReference type="PANTHER" id="PTHR42791:SF17">
    <property type="entry name" value="ACETYLTRANSFERASE, GNAT FAMILY FAMILY (AFU_ORTHOLOGUE AFUA_8G05690)"/>
    <property type="match status" value="1"/>
</dbReference>
<dbReference type="eggNOG" id="ENOG502SJ2E">
    <property type="taxonomic scope" value="Eukaryota"/>
</dbReference>
<protein>
    <submittedName>
        <fullName evidence="3">Putative gnat family protein</fullName>
    </submittedName>
</protein>
<evidence type="ECO:0000259" key="2">
    <source>
        <dbReference type="Pfam" id="PF00583"/>
    </source>
</evidence>
<dbReference type="GO" id="GO:0016747">
    <property type="term" value="F:acyltransferase activity, transferring groups other than amino-acyl groups"/>
    <property type="evidence" value="ECO:0007669"/>
    <property type="project" value="InterPro"/>
</dbReference>
<organism evidence="3 4">
    <name type="scientific">Phaeoacremonium minimum (strain UCR-PA7)</name>
    <name type="common">Esca disease fungus</name>
    <name type="synonym">Togninia minima</name>
    <dbReference type="NCBI Taxonomy" id="1286976"/>
    <lineage>
        <taxon>Eukaryota</taxon>
        <taxon>Fungi</taxon>
        <taxon>Dikarya</taxon>
        <taxon>Ascomycota</taxon>
        <taxon>Pezizomycotina</taxon>
        <taxon>Sordariomycetes</taxon>
        <taxon>Sordariomycetidae</taxon>
        <taxon>Togniniales</taxon>
        <taxon>Togniniaceae</taxon>
        <taxon>Phaeoacremonium</taxon>
    </lineage>
</organism>
<evidence type="ECO:0000313" key="3">
    <source>
        <dbReference type="EMBL" id="EON98372.1"/>
    </source>
</evidence>
<sequence>MVLVVLPALIPDIRRLYDVYFSAFKHDKMGQILLQILFPGSLVDSEEFRAAHAAGTLDYWHKSSVQYTFKCVDSETGEIVGIALGDVYLQPRSEEERKFEGVPWLQGEQRERAEKVLKPLWEVRENLFGGQPYLYVHVIGVEPKHQGRKAGAAVIEWGTDLCERTNLPLYFESSPSTVALYEKWGYQRLNEKIVHSAEVLGTETDIEVPLMVRMPSGAGGIDFYDWKAKGYPPFSGRVPKKMPSPSSQPKEVKDTATEANGAKPTTIAVTQVTNGTKVVTGVTAVTEVNGLNTSGAKASSAWARWWRRSGIKNAADTAAPSQIIRSSDNH</sequence>
<name>R8BGM4_PHAM7</name>
<dbReference type="RefSeq" id="XP_007916829.1">
    <property type="nucleotide sequence ID" value="XM_007918638.1"/>
</dbReference>
<dbReference type="PANTHER" id="PTHR42791">
    <property type="entry name" value="GNAT FAMILY ACETYLTRANSFERASE"/>
    <property type="match status" value="1"/>
</dbReference>
<dbReference type="Proteomes" id="UP000014074">
    <property type="component" value="Unassembled WGS sequence"/>
</dbReference>